<feature type="transmembrane region" description="Helical" evidence="14">
    <location>
        <begin position="84"/>
        <end position="103"/>
    </location>
</feature>
<evidence type="ECO:0000256" key="8">
    <source>
        <dbReference type="ARBA" id="ARBA00022989"/>
    </source>
</evidence>
<keyword evidence="9 14" id="KW-0472">Membrane</keyword>
<reference evidence="15 16" key="1">
    <citation type="submission" date="2014-03" db="EMBL/GenBank/DDBJ databases">
        <title>complete genome sequence of Flavobacteriaceae bacterium JBKA-6.</title>
        <authorList>
            <person name="Takano T."/>
            <person name="Nakamura Y."/>
            <person name="Takuma S."/>
            <person name="Yasuike M."/>
            <person name="Matsuyama T."/>
            <person name="Sakai T."/>
            <person name="Fujiwara A."/>
            <person name="Kimoto K."/>
            <person name="Fukuda Y."/>
            <person name="Kondo H."/>
            <person name="Hirono I."/>
            <person name="Nakayasu C."/>
        </authorList>
    </citation>
    <scope>NUCLEOTIDE SEQUENCE [LARGE SCALE GENOMIC DNA]</scope>
    <source>
        <strain evidence="15 16">JBKA-6</strain>
    </source>
</reference>
<dbReference type="GO" id="GO:0008360">
    <property type="term" value="P:regulation of cell shape"/>
    <property type="evidence" value="ECO:0007669"/>
    <property type="project" value="UniProtKB-KW"/>
</dbReference>
<feature type="transmembrane region" description="Helical" evidence="14">
    <location>
        <begin position="109"/>
        <end position="131"/>
    </location>
</feature>
<dbReference type="Proteomes" id="UP000243197">
    <property type="component" value="Chromosome"/>
</dbReference>
<evidence type="ECO:0000256" key="7">
    <source>
        <dbReference type="ARBA" id="ARBA00022801"/>
    </source>
</evidence>
<accession>A0A1J1DZ99</accession>
<dbReference type="RefSeq" id="WP_096686873.1">
    <property type="nucleotide sequence ID" value="NZ_AP014564.1"/>
</dbReference>
<keyword evidence="7 14" id="KW-0378">Hydrolase</keyword>
<evidence type="ECO:0000256" key="5">
    <source>
        <dbReference type="ARBA" id="ARBA00022475"/>
    </source>
</evidence>
<feature type="transmembrane region" description="Helical" evidence="14">
    <location>
        <begin position="44"/>
        <end position="63"/>
    </location>
</feature>
<protein>
    <recommendedName>
        <fullName evidence="4 14">Undecaprenyl-diphosphatase</fullName>
        <ecNumber evidence="3 14">3.6.1.27</ecNumber>
    </recommendedName>
    <alternativeName>
        <fullName evidence="12 14">Bacitracin resistance protein</fullName>
    </alternativeName>
    <alternativeName>
        <fullName evidence="11 14">Undecaprenyl pyrophosphate phosphatase</fullName>
    </alternativeName>
</protein>
<keyword evidence="10 14" id="KW-0046">Antibiotic resistance</keyword>
<dbReference type="KEGG" id="ise:JBKA6_1229"/>
<evidence type="ECO:0000256" key="14">
    <source>
        <dbReference type="HAMAP-Rule" id="MF_01006"/>
    </source>
</evidence>
<dbReference type="GO" id="GO:0009252">
    <property type="term" value="P:peptidoglycan biosynthetic process"/>
    <property type="evidence" value="ECO:0007669"/>
    <property type="project" value="UniProtKB-KW"/>
</dbReference>
<dbReference type="GO" id="GO:0071555">
    <property type="term" value="P:cell wall organization"/>
    <property type="evidence" value="ECO:0007669"/>
    <property type="project" value="UniProtKB-KW"/>
</dbReference>
<keyword evidence="6 14" id="KW-0812">Transmembrane</keyword>
<evidence type="ECO:0000256" key="2">
    <source>
        <dbReference type="ARBA" id="ARBA00010621"/>
    </source>
</evidence>
<feature type="transmembrane region" description="Helical" evidence="14">
    <location>
        <begin position="243"/>
        <end position="262"/>
    </location>
</feature>
<keyword evidence="8 14" id="KW-1133">Transmembrane helix</keyword>
<keyword evidence="5 14" id="KW-1003">Cell membrane</keyword>
<name>A0A1J1DZ99_9FLAO</name>
<evidence type="ECO:0000256" key="9">
    <source>
        <dbReference type="ARBA" id="ARBA00023136"/>
    </source>
</evidence>
<feature type="transmembrane region" description="Helical" evidence="14">
    <location>
        <begin position="143"/>
        <end position="161"/>
    </location>
</feature>
<evidence type="ECO:0000256" key="10">
    <source>
        <dbReference type="ARBA" id="ARBA00023251"/>
    </source>
</evidence>
<comment type="subcellular location">
    <subcellularLocation>
        <location evidence="1 14">Cell membrane</location>
        <topology evidence="1 14">Multi-pass membrane protein</topology>
    </subcellularLocation>
</comment>
<dbReference type="PANTHER" id="PTHR30622:SF2">
    <property type="entry name" value="UNDECAPRENYL-DIPHOSPHATASE"/>
    <property type="match status" value="1"/>
</dbReference>
<sequence>MGIIELIILAIVQGLTEFLPISSSGHLELVKVVLGYDISSKDSLLLTVVLHLATVFSTLVVFKKEIKDIFSGLFTTKWNIHADFSLKILLSIIPSTCVGLFLLDEIEKLFNGNTIFIGSMLILNGIILLVLNKEQYSSKLISFLDSFFIGVAQAIAILPGISRSGLTISTAVVLGNNKRESAKFSFLMVIPLVLAKGIKDISSGQMSFLEISNIDLAIAFIVSFLTGIIACRSMIKLVEKSNIKYFSLYCFSIGTVVVVHDIL</sequence>
<dbReference type="EMBL" id="AP014564">
    <property type="protein sequence ID" value="BAV95242.1"/>
    <property type="molecule type" value="Genomic_DNA"/>
</dbReference>
<comment type="miscellaneous">
    <text evidence="14">Bacitracin is thought to be involved in the inhibition of peptidoglycan synthesis by sequestering undecaprenyl diphosphate, thereby reducing the pool of lipid carrier available.</text>
</comment>
<evidence type="ECO:0000256" key="1">
    <source>
        <dbReference type="ARBA" id="ARBA00004651"/>
    </source>
</evidence>
<evidence type="ECO:0000256" key="12">
    <source>
        <dbReference type="ARBA" id="ARBA00032932"/>
    </source>
</evidence>
<evidence type="ECO:0000313" key="16">
    <source>
        <dbReference type="Proteomes" id="UP000243197"/>
    </source>
</evidence>
<organism evidence="15 16">
    <name type="scientific">Ichthyobacterium seriolicida</name>
    <dbReference type="NCBI Taxonomy" id="242600"/>
    <lineage>
        <taxon>Bacteria</taxon>
        <taxon>Pseudomonadati</taxon>
        <taxon>Bacteroidota</taxon>
        <taxon>Flavobacteriia</taxon>
        <taxon>Flavobacteriales</taxon>
        <taxon>Ichthyobacteriaceae</taxon>
        <taxon>Ichthyobacterium</taxon>
    </lineage>
</organism>
<evidence type="ECO:0000256" key="11">
    <source>
        <dbReference type="ARBA" id="ARBA00032707"/>
    </source>
</evidence>
<keyword evidence="14" id="KW-0961">Cell wall biogenesis/degradation</keyword>
<feature type="transmembrane region" description="Helical" evidence="14">
    <location>
        <begin position="211"/>
        <end position="231"/>
    </location>
</feature>
<dbReference type="HAMAP" id="MF_01006">
    <property type="entry name" value="Undec_diphosphatase"/>
    <property type="match status" value="1"/>
</dbReference>
<dbReference type="GO" id="GO:0050380">
    <property type="term" value="F:undecaprenyl-diphosphatase activity"/>
    <property type="evidence" value="ECO:0007669"/>
    <property type="project" value="UniProtKB-UniRule"/>
</dbReference>
<comment type="catalytic activity">
    <reaction evidence="13 14">
        <text>di-trans,octa-cis-undecaprenyl diphosphate + H2O = di-trans,octa-cis-undecaprenyl phosphate + phosphate + H(+)</text>
        <dbReference type="Rhea" id="RHEA:28094"/>
        <dbReference type="ChEBI" id="CHEBI:15377"/>
        <dbReference type="ChEBI" id="CHEBI:15378"/>
        <dbReference type="ChEBI" id="CHEBI:43474"/>
        <dbReference type="ChEBI" id="CHEBI:58405"/>
        <dbReference type="ChEBI" id="CHEBI:60392"/>
        <dbReference type="EC" id="3.6.1.27"/>
    </reaction>
</comment>
<evidence type="ECO:0000256" key="3">
    <source>
        <dbReference type="ARBA" id="ARBA00012374"/>
    </source>
</evidence>
<dbReference type="PANTHER" id="PTHR30622">
    <property type="entry name" value="UNDECAPRENYL-DIPHOSPHATASE"/>
    <property type="match status" value="1"/>
</dbReference>
<dbReference type="GO" id="GO:0046677">
    <property type="term" value="P:response to antibiotic"/>
    <property type="evidence" value="ECO:0007669"/>
    <property type="project" value="UniProtKB-UniRule"/>
</dbReference>
<comment type="function">
    <text evidence="14">Catalyzes the dephosphorylation of undecaprenyl diphosphate (UPP). Confers resistance to bacitracin.</text>
</comment>
<dbReference type="InterPro" id="IPR003824">
    <property type="entry name" value="UppP"/>
</dbReference>
<dbReference type="Pfam" id="PF02673">
    <property type="entry name" value="BacA"/>
    <property type="match status" value="1"/>
</dbReference>
<dbReference type="AlphaFoldDB" id="A0A1J1DZ99"/>
<evidence type="ECO:0000256" key="6">
    <source>
        <dbReference type="ARBA" id="ARBA00022692"/>
    </source>
</evidence>
<keyword evidence="16" id="KW-1185">Reference proteome</keyword>
<evidence type="ECO:0000313" key="15">
    <source>
        <dbReference type="EMBL" id="BAV95242.1"/>
    </source>
</evidence>
<proteinExistence type="inferred from homology"/>
<dbReference type="OrthoDB" id="9808289at2"/>
<evidence type="ECO:0000256" key="4">
    <source>
        <dbReference type="ARBA" id="ARBA00021581"/>
    </source>
</evidence>
<gene>
    <name evidence="14" type="primary">uppP</name>
    <name evidence="15" type="ORF">JBKA6_1229</name>
</gene>
<dbReference type="GO" id="GO:0005886">
    <property type="term" value="C:plasma membrane"/>
    <property type="evidence" value="ECO:0007669"/>
    <property type="project" value="UniProtKB-SubCell"/>
</dbReference>
<evidence type="ECO:0000256" key="13">
    <source>
        <dbReference type="ARBA" id="ARBA00047594"/>
    </source>
</evidence>
<keyword evidence="14" id="KW-0133">Cell shape</keyword>
<dbReference type="EC" id="3.6.1.27" evidence="3 14"/>
<comment type="similarity">
    <text evidence="2 14">Belongs to the UppP family.</text>
</comment>
<keyword evidence="14" id="KW-0573">Peptidoglycan synthesis</keyword>